<dbReference type="AlphaFoldDB" id="A0AAV4W6B6"/>
<name>A0AAV4W6B6_9ARAC</name>
<protein>
    <submittedName>
        <fullName evidence="1">Uncharacterized protein</fullName>
    </submittedName>
</protein>
<evidence type="ECO:0000313" key="1">
    <source>
        <dbReference type="EMBL" id="GIY78306.1"/>
    </source>
</evidence>
<sequence length="144" mass="16494">MPLYIHLGTDKHSLKQVPSATLMTAPTDVRTVHLPLSATSEYPGCWVLHRVSLLSRLPIFCACLRFPRHLVSEALSVGVEEASNPFEINVWGGRSQQWRDHIVRLLGCRKPQLFSFRDSRLIKQSLKMDAPFLQQRLSYSSIYF</sequence>
<proteinExistence type="predicted"/>
<organism evidence="1 2">
    <name type="scientific">Caerostris darwini</name>
    <dbReference type="NCBI Taxonomy" id="1538125"/>
    <lineage>
        <taxon>Eukaryota</taxon>
        <taxon>Metazoa</taxon>
        <taxon>Ecdysozoa</taxon>
        <taxon>Arthropoda</taxon>
        <taxon>Chelicerata</taxon>
        <taxon>Arachnida</taxon>
        <taxon>Araneae</taxon>
        <taxon>Araneomorphae</taxon>
        <taxon>Entelegynae</taxon>
        <taxon>Araneoidea</taxon>
        <taxon>Araneidae</taxon>
        <taxon>Caerostris</taxon>
    </lineage>
</organism>
<gene>
    <name evidence="1" type="ORF">CDAR_576981</name>
</gene>
<dbReference type="Proteomes" id="UP001054837">
    <property type="component" value="Unassembled WGS sequence"/>
</dbReference>
<accession>A0AAV4W6B6</accession>
<reference evidence="1 2" key="1">
    <citation type="submission" date="2021-06" db="EMBL/GenBank/DDBJ databases">
        <title>Caerostris darwini draft genome.</title>
        <authorList>
            <person name="Kono N."/>
            <person name="Arakawa K."/>
        </authorList>
    </citation>
    <scope>NUCLEOTIDE SEQUENCE [LARGE SCALE GENOMIC DNA]</scope>
</reference>
<dbReference type="EMBL" id="BPLQ01014225">
    <property type="protein sequence ID" value="GIY78306.1"/>
    <property type="molecule type" value="Genomic_DNA"/>
</dbReference>
<comment type="caution">
    <text evidence="1">The sequence shown here is derived from an EMBL/GenBank/DDBJ whole genome shotgun (WGS) entry which is preliminary data.</text>
</comment>
<keyword evidence="2" id="KW-1185">Reference proteome</keyword>
<evidence type="ECO:0000313" key="2">
    <source>
        <dbReference type="Proteomes" id="UP001054837"/>
    </source>
</evidence>